<protein>
    <recommendedName>
        <fullName evidence="2">Sfi1 spindle body domain-containing protein</fullName>
    </recommendedName>
</protein>
<sequence length="694" mass="82126">MRQMAVDYRFQSLAGSMLAVWREEAAVKTALDEKERAVVETVTKKRLGEAVQVWMEAAKQRKVHRTVAAFMRQRSLLPNFVQWYVYSMRLRVGRLLANGGAAEARQCLIAARRYVRAWQGDLRREAADDLGKETEAALDNAAYYAWRPKGLRKAMNRWARYCTHSKQVKQADKHYVMTSLRSAVESMKRNKRMKAKLRDIGENFFERTNESILRKALNALRFHANGARIMRARLLRESEAMSRLRMVDARKSDVLKEAVFDAWKGFHLTVKKGSILLLRRVFNTWLGYTADMQELKQKTRVAVSFLNGNLRAEMFSRWEMYTREAVRHRTSFYAVVDSRQRSLLQQWRLELKGVQAGKAIGVLKMRRAVETWRDALDRSHLLTSLRHKVVGRQAEESGKVCLRAWYDVVQKRKEVRSKVGAVVGLSAVYHLHMWRGQLFRERKFRARLVAALKVWKALGQHVVEMRKQAKTFYRTLCKERMKTAVNHWLDVIAEHQEKRKRRNAASLFLVSANLRTSFYRLRACCIAEREARENAQYLVTRQVQKRVLKSHFAAWLDETQKRQEMLLRLEVPLRKLMKNFGRKRLEVMFKAWRDRIQLFVQMRERSEVKRVREYVKNWKRAVDAQQRRRTLLSEYVHKWALHRVRKAFKMWMVLTVSSNWENHQHMLVSAPGHMIQQWRASDSDSSRKEEEEDE</sequence>
<dbReference type="AlphaFoldDB" id="A0A7S3LVI1"/>
<reference evidence="1" key="1">
    <citation type="submission" date="2021-01" db="EMBL/GenBank/DDBJ databases">
        <authorList>
            <person name="Corre E."/>
            <person name="Pelletier E."/>
            <person name="Niang G."/>
            <person name="Scheremetjew M."/>
            <person name="Finn R."/>
            <person name="Kale V."/>
            <person name="Holt S."/>
            <person name="Cochrane G."/>
            <person name="Meng A."/>
            <person name="Brown T."/>
            <person name="Cohen L."/>
        </authorList>
    </citation>
    <scope>NUCLEOTIDE SEQUENCE</scope>
    <source>
        <strain evidence="1">NIES-2562</strain>
    </source>
</reference>
<gene>
    <name evidence="1" type="ORF">PBIL07802_LOCUS28881</name>
</gene>
<evidence type="ECO:0008006" key="2">
    <source>
        <dbReference type="Google" id="ProtNLM"/>
    </source>
</evidence>
<accession>A0A7S3LVI1</accession>
<organism evidence="1">
    <name type="scientific">Palpitomonas bilix</name>
    <dbReference type="NCBI Taxonomy" id="652834"/>
    <lineage>
        <taxon>Eukaryota</taxon>
        <taxon>Eukaryota incertae sedis</taxon>
    </lineage>
</organism>
<name>A0A7S3LVI1_9EUKA</name>
<proteinExistence type="predicted"/>
<evidence type="ECO:0000313" key="1">
    <source>
        <dbReference type="EMBL" id="CAE0266539.1"/>
    </source>
</evidence>
<dbReference type="EMBL" id="HBIB01044251">
    <property type="protein sequence ID" value="CAE0266539.1"/>
    <property type="molecule type" value="Transcribed_RNA"/>
</dbReference>